<dbReference type="HOGENOM" id="CLU_052361_3_0_11"/>
<gene>
    <name evidence="2" type="ORF">AMETH_1853</name>
</gene>
<feature type="domain" description="VOC" evidence="1">
    <location>
        <begin position="138"/>
        <end position="259"/>
    </location>
</feature>
<name>A0A076MT39_AMYME</name>
<dbReference type="InterPro" id="IPR029068">
    <property type="entry name" value="Glyas_Bleomycin-R_OHBP_Dase"/>
</dbReference>
<dbReference type="InterPro" id="IPR004360">
    <property type="entry name" value="Glyas_Fos-R_dOase_dom"/>
</dbReference>
<dbReference type="Gene3D" id="3.10.180.10">
    <property type="entry name" value="2,3-Dihydroxybiphenyl 1,2-Dioxygenase, domain 1"/>
    <property type="match status" value="2"/>
</dbReference>
<dbReference type="PROSITE" id="PS51819">
    <property type="entry name" value="VOC"/>
    <property type="match status" value="2"/>
</dbReference>
<dbReference type="InterPro" id="IPR037523">
    <property type="entry name" value="VOC_core"/>
</dbReference>
<reference evidence="2 3" key="1">
    <citation type="submission" date="2014-07" db="EMBL/GenBank/DDBJ databases">
        <title>Whole Genome Sequence of the Amycolatopsis methanolica 239.</title>
        <authorList>
            <person name="Tang B."/>
        </authorList>
    </citation>
    <scope>NUCLEOTIDE SEQUENCE [LARGE SCALE GENOMIC DNA]</scope>
    <source>
        <strain evidence="2 3">239</strain>
    </source>
</reference>
<sequence>MGISQVAHAELAVADLGEAIGFHTDVLGMRELGRADGAVRLSVGIDGGCDLVLTAGGTGVRRFALRVDDVADLDHYATRLAEAGVATETRTDEHPGVVRSLQFQAPSGHSMELAVLSTGPQYLHPSKAPHRGGIRALDFDHLTVQARDPKPLVDFLVELLDFQVSDIFAPAPGVIGAAWCRASTLHHDIAIISTPEAGKSLHHYALGMESFDHLKLAADELARHGVPIEVGPGRHGVGGNVYTYFWAAGNRYELSAEMPRVRRNDPVVWDDFPKAFSPWGLQPPESFGHAS</sequence>
<dbReference type="Proteomes" id="UP000062973">
    <property type="component" value="Chromosome"/>
</dbReference>
<feature type="domain" description="VOC" evidence="1">
    <location>
        <begin position="5"/>
        <end position="116"/>
    </location>
</feature>
<dbReference type="PATRIC" id="fig|1068978.7.peg.1964"/>
<keyword evidence="2" id="KW-0223">Dioxygenase</keyword>
<accession>A0A076MT39</accession>
<evidence type="ECO:0000313" key="3">
    <source>
        <dbReference type="Proteomes" id="UP000062973"/>
    </source>
</evidence>
<dbReference type="RefSeq" id="WP_026152962.1">
    <property type="nucleotide sequence ID" value="NZ_AQUL01000001.1"/>
</dbReference>
<dbReference type="KEGG" id="amq:AMETH_1853"/>
<evidence type="ECO:0000313" key="2">
    <source>
        <dbReference type="EMBL" id="AIJ21945.1"/>
    </source>
</evidence>
<dbReference type="OrthoDB" id="317332at2"/>
<dbReference type="EMBL" id="CP009110">
    <property type="protein sequence ID" value="AIJ21945.1"/>
    <property type="molecule type" value="Genomic_DNA"/>
</dbReference>
<organism evidence="2 3">
    <name type="scientific">Amycolatopsis methanolica 239</name>
    <dbReference type="NCBI Taxonomy" id="1068978"/>
    <lineage>
        <taxon>Bacteria</taxon>
        <taxon>Bacillati</taxon>
        <taxon>Actinomycetota</taxon>
        <taxon>Actinomycetes</taxon>
        <taxon>Pseudonocardiales</taxon>
        <taxon>Pseudonocardiaceae</taxon>
        <taxon>Amycolatopsis</taxon>
        <taxon>Amycolatopsis methanolica group</taxon>
    </lineage>
</organism>
<dbReference type="AlphaFoldDB" id="A0A076MT39"/>
<dbReference type="eggNOG" id="COG0346">
    <property type="taxonomic scope" value="Bacteria"/>
</dbReference>
<dbReference type="Pfam" id="PF00903">
    <property type="entry name" value="Glyoxalase"/>
    <property type="match status" value="2"/>
</dbReference>
<keyword evidence="2" id="KW-0560">Oxidoreductase</keyword>
<proteinExistence type="predicted"/>
<dbReference type="SUPFAM" id="SSF54593">
    <property type="entry name" value="Glyoxalase/Bleomycin resistance protein/Dihydroxybiphenyl dioxygenase"/>
    <property type="match status" value="1"/>
</dbReference>
<protein>
    <submittedName>
        <fullName evidence="2">Putative catechol 2,3-dioxygenase</fullName>
    </submittedName>
</protein>
<dbReference type="STRING" id="1068978.AMETH_1853"/>
<evidence type="ECO:0000259" key="1">
    <source>
        <dbReference type="PROSITE" id="PS51819"/>
    </source>
</evidence>
<dbReference type="GO" id="GO:0051213">
    <property type="term" value="F:dioxygenase activity"/>
    <property type="evidence" value="ECO:0007669"/>
    <property type="project" value="UniProtKB-KW"/>
</dbReference>
<keyword evidence="3" id="KW-1185">Reference proteome</keyword>